<protein>
    <submittedName>
        <fullName evidence="1">Reverse transcriptase domain-containing protein</fullName>
    </submittedName>
</protein>
<dbReference type="PANTHER" id="PTHR24559:SF431">
    <property type="entry name" value="RNA-DIRECTED DNA POLYMERASE HOMOLOG"/>
    <property type="match status" value="1"/>
</dbReference>
<keyword evidence="1" id="KW-0695">RNA-directed DNA polymerase</keyword>
<dbReference type="AlphaFoldDB" id="A0ABD1R9Z7"/>
<evidence type="ECO:0000313" key="1">
    <source>
        <dbReference type="EMBL" id="KAL2485256.1"/>
    </source>
</evidence>
<organism evidence="1 2">
    <name type="scientific">Abeliophyllum distichum</name>
    <dbReference type="NCBI Taxonomy" id="126358"/>
    <lineage>
        <taxon>Eukaryota</taxon>
        <taxon>Viridiplantae</taxon>
        <taxon>Streptophyta</taxon>
        <taxon>Embryophyta</taxon>
        <taxon>Tracheophyta</taxon>
        <taxon>Spermatophyta</taxon>
        <taxon>Magnoliopsida</taxon>
        <taxon>eudicotyledons</taxon>
        <taxon>Gunneridae</taxon>
        <taxon>Pentapetalae</taxon>
        <taxon>asterids</taxon>
        <taxon>lamiids</taxon>
        <taxon>Lamiales</taxon>
        <taxon>Oleaceae</taxon>
        <taxon>Forsythieae</taxon>
        <taxon>Abeliophyllum</taxon>
    </lineage>
</organism>
<sequence length="281" mass="32968">MKKQSQKESTEIMAFKSRLVAYNKECEEKVKEEKIVMLLKDRLDVLGLEHDLINKVDCLEERILAKKLEGDMMRIAKLGYAQAQDPLTKINLGDDGEDLLIFISQLLNKEVSNKLISLLKEYKDRFAWEYEQMPDLDRNVVDHRLPTKPNFKLHKQPPRRFASNMLPEVKKEIEQLLKVGFIRTTRYIEWLSNIVHVFKKNGKIRVCIDFRNLNVAMPKDVYPMPMIDSLVDFNAGYVMYCFLDGTLDVNYQFFFTLDDLCTNNQAEYEELIVGLELLLEM</sequence>
<dbReference type="GO" id="GO:0003964">
    <property type="term" value="F:RNA-directed DNA polymerase activity"/>
    <property type="evidence" value="ECO:0007669"/>
    <property type="project" value="UniProtKB-KW"/>
</dbReference>
<evidence type="ECO:0000313" key="2">
    <source>
        <dbReference type="Proteomes" id="UP001604336"/>
    </source>
</evidence>
<dbReference type="InterPro" id="IPR053134">
    <property type="entry name" value="RNA-dir_DNA_polymerase"/>
</dbReference>
<dbReference type="PANTHER" id="PTHR24559">
    <property type="entry name" value="TRANSPOSON TY3-I GAG-POL POLYPROTEIN"/>
    <property type="match status" value="1"/>
</dbReference>
<dbReference type="Gene3D" id="3.10.10.10">
    <property type="entry name" value="HIV Type 1 Reverse Transcriptase, subunit A, domain 1"/>
    <property type="match status" value="1"/>
</dbReference>
<dbReference type="Proteomes" id="UP001604336">
    <property type="component" value="Unassembled WGS sequence"/>
</dbReference>
<gene>
    <name evidence="1" type="ORF">Adt_30012</name>
</gene>
<reference evidence="2" key="1">
    <citation type="submission" date="2024-07" db="EMBL/GenBank/DDBJ databases">
        <title>Two chromosome-level genome assemblies of Korean endemic species Abeliophyllum distichum and Forsythia ovata (Oleaceae).</title>
        <authorList>
            <person name="Jang H."/>
        </authorList>
    </citation>
    <scope>NUCLEOTIDE SEQUENCE [LARGE SCALE GENOMIC DNA]</scope>
</reference>
<dbReference type="EMBL" id="JBFOLK010000009">
    <property type="protein sequence ID" value="KAL2485256.1"/>
    <property type="molecule type" value="Genomic_DNA"/>
</dbReference>
<keyword evidence="1" id="KW-0548">Nucleotidyltransferase</keyword>
<accession>A0ABD1R9Z7</accession>
<name>A0ABD1R9Z7_9LAMI</name>
<dbReference type="InterPro" id="IPR043502">
    <property type="entry name" value="DNA/RNA_pol_sf"/>
</dbReference>
<comment type="caution">
    <text evidence="1">The sequence shown here is derived from an EMBL/GenBank/DDBJ whole genome shotgun (WGS) entry which is preliminary data.</text>
</comment>
<proteinExistence type="predicted"/>
<dbReference type="SUPFAM" id="SSF56672">
    <property type="entry name" value="DNA/RNA polymerases"/>
    <property type="match status" value="1"/>
</dbReference>
<keyword evidence="1" id="KW-0808">Transferase</keyword>
<keyword evidence="2" id="KW-1185">Reference proteome</keyword>